<dbReference type="STRING" id="1120980.GCA_000745955_00586"/>
<dbReference type="RefSeq" id="WP_034291486.1">
    <property type="nucleotide sequence ID" value="NZ_CP091519.2"/>
</dbReference>
<keyword evidence="1" id="KW-0408">Iron</keyword>
<gene>
    <name evidence="3" type="ORF">NCTC10283_02236</name>
</gene>
<dbReference type="InterPro" id="IPR008988">
    <property type="entry name" value="Transcriptional_repressor_C"/>
</dbReference>
<dbReference type="OrthoDB" id="559009at2"/>
<dbReference type="Gene3D" id="2.30.30.90">
    <property type="match status" value="1"/>
</dbReference>
<organism evidence="3 4">
    <name type="scientific">Alysiella crassa</name>
    <dbReference type="NCBI Taxonomy" id="153491"/>
    <lineage>
        <taxon>Bacteria</taxon>
        <taxon>Pseudomonadati</taxon>
        <taxon>Pseudomonadota</taxon>
        <taxon>Betaproteobacteria</taxon>
        <taxon>Neisseriales</taxon>
        <taxon>Neisseriaceae</taxon>
        <taxon>Alysiella</taxon>
    </lineage>
</organism>
<dbReference type="SUPFAM" id="SSF50037">
    <property type="entry name" value="C-terminal domain of transcriptional repressors"/>
    <property type="match status" value="1"/>
</dbReference>
<dbReference type="InterPro" id="IPR038157">
    <property type="entry name" value="FeoA_core_dom"/>
</dbReference>
<dbReference type="AlphaFoldDB" id="A0A376BUN9"/>
<sequence length="86" mass="9731">MVQCTLNQLKKNQIFQIHAIVANQEFGQLDEMVMRRLKDLGFNEGQTVEVIGHGVFGIGPYAVRLGNQSQFTLRRAEAKKIICMPL</sequence>
<name>A0A376BUN9_9NEIS</name>
<dbReference type="Proteomes" id="UP000254209">
    <property type="component" value="Unassembled WGS sequence"/>
</dbReference>
<evidence type="ECO:0000256" key="1">
    <source>
        <dbReference type="ARBA" id="ARBA00023004"/>
    </source>
</evidence>
<feature type="domain" description="Ferrous iron transporter FeoA-like" evidence="2">
    <location>
        <begin position="4"/>
        <end position="85"/>
    </location>
</feature>
<dbReference type="GO" id="GO:0046914">
    <property type="term" value="F:transition metal ion binding"/>
    <property type="evidence" value="ECO:0007669"/>
    <property type="project" value="InterPro"/>
</dbReference>
<evidence type="ECO:0000313" key="3">
    <source>
        <dbReference type="EMBL" id="SSY80676.1"/>
    </source>
</evidence>
<dbReference type="SMART" id="SM00899">
    <property type="entry name" value="FeoA"/>
    <property type="match status" value="1"/>
</dbReference>
<keyword evidence="4" id="KW-1185">Reference proteome</keyword>
<protein>
    <submittedName>
        <fullName evidence="3">FeoA domain</fullName>
    </submittedName>
</protein>
<dbReference type="InterPro" id="IPR007167">
    <property type="entry name" value="Fe-transptr_FeoA-like"/>
</dbReference>
<dbReference type="Pfam" id="PF04023">
    <property type="entry name" value="FeoA"/>
    <property type="match status" value="1"/>
</dbReference>
<proteinExistence type="predicted"/>
<accession>A0A376BUN9</accession>
<reference evidence="3 4" key="1">
    <citation type="submission" date="2018-06" db="EMBL/GenBank/DDBJ databases">
        <authorList>
            <consortium name="Pathogen Informatics"/>
            <person name="Doyle S."/>
        </authorList>
    </citation>
    <scope>NUCLEOTIDE SEQUENCE [LARGE SCALE GENOMIC DNA]</scope>
    <source>
        <strain evidence="3 4">NCTC10283</strain>
    </source>
</reference>
<evidence type="ECO:0000259" key="2">
    <source>
        <dbReference type="SMART" id="SM00899"/>
    </source>
</evidence>
<evidence type="ECO:0000313" key="4">
    <source>
        <dbReference type="Proteomes" id="UP000254209"/>
    </source>
</evidence>
<dbReference type="EMBL" id="UFSO01000003">
    <property type="protein sequence ID" value="SSY80676.1"/>
    <property type="molecule type" value="Genomic_DNA"/>
</dbReference>